<feature type="repeat" description="TPR" evidence="3">
    <location>
        <begin position="834"/>
        <end position="867"/>
    </location>
</feature>
<dbReference type="Gene3D" id="1.20.930.20">
    <property type="entry name" value="Adaptor protein Cbl, N-terminal domain"/>
    <property type="match status" value="1"/>
</dbReference>
<dbReference type="GO" id="GO:0007166">
    <property type="term" value="P:cell surface receptor signaling pathway"/>
    <property type="evidence" value="ECO:0007669"/>
    <property type="project" value="InterPro"/>
</dbReference>
<dbReference type="SUPFAM" id="SSF52540">
    <property type="entry name" value="P-loop containing nucleoside triphosphate hydrolases"/>
    <property type="match status" value="1"/>
</dbReference>
<dbReference type="PROSITE" id="PS50005">
    <property type="entry name" value="TPR"/>
    <property type="match status" value="4"/>
</dbReference>
<accession>A0AAD4LZC9</accession>
<dbReference type="PANTHER" id="PTHR45641">
    <property type="entry name" value="TETRATRICOPEPTIDE REPEAT PROTEIN (AFU_ORTHOLOGUE AFUA_6G03870)"/>
    <property type="match status" value="1"/>
</dbReference>
<dbReference type="CDD" id="cd21037">
    <property type="entry name" value="MLKL_NTD"/>
    <property type="match status" value="1"/>
</dbReference>
<feature type="repeat" description="TPR" evidence="3">
    <location>
        <begin position="633"/>
        <end position="666"/>
    </location>
</feature>
<dbReference type="AlphaFoldDB" id="A0AAD4LZC9"/>
<dbReference type="Gene3D" id="1.25.40.10">
    <property type="entry name" value="Tetratricopeptide repeat domain"/>
    <property type="match status" value="2"/>
</dbReference>
<evidence type="ECO:0000256" key="1">
    <source>
        <dbReference type="ARBA" id="ARBA00022737"/>
    </source>
</evidence>
<dbReference type="PANTHER" id="PTHR45641:SF19">
    <property type="entry name" value="NEPHROCYSTIN-3"/>
    <property type="match status" value="1"/>
</dbReference>
<name>A0AAD4LZC9_9AGAM</name>
<dbReference type="InterPro" id="IPR027417">
    <property type="entry name" value="P-loop_NTPase"/>
</dbReference>
<reference evidence="4" key="1">
    <citation type="journal article" date="2022" name="New Phytol.">
        <title>Evolutionary transition to the ectomycorrhizal habit in the genomes of a hyperdiverse lineage of mushroom-forming fungi.</title>
        <authorList>
            <person name="Looney B."/>
            <person name="Miyauchi S."/>
            <person name="Morin E."/>
            <person name="Drula E."/>
            <person name="Courty P.E."/>
            <person name="Kohler A."/>
            <person name="Kuo A."/>
            <person name="LaButti K."/>
            <person name="Pangilinan J."/>
            <person name="Lipzen A."/>
            <person name="Riley R."/>
            <person name="Andreopoulos W."/>
            <person name="He G."/>
            <person name="Johnson J."/>
            <person name="Nolan M."/>
            <person name="Tritt A."/>
            <person name="Barry K.W."/>
            <person name="Grigoriev I.V."/>
            <person name="Nagy L.G."/>
            <person name="Hibbett D."/>
            <person name="Henrissat B."/>
            <person name="Matheny P.B."/>
            <person name="Labbe J."/>
            <person name="Martin F.M."/>
        </authorList>
    </citation>
    <scope>NUCLEOTIDE SEQUENCE</scope>
    <source>
        <strain evidence="4">BPL690</strain>
    </source>
</reference>
<dbReference type="Pfam" id="PF13424">
    <property type="entry name" value="TPR_12"/>
    <property type="match status" value="2"/>
</dbReference>
<evidence type="ECO:0000256" key="2">
    <source>
        <dbReference type="ARBA" id="ARBA00022803"/>
    </source>
</evidence>
<organism evidence="4 5">
    <name type="scientific">Multifurca ochricompacta</name>
    <dbReference type="NCBI Taxonomy" id="376703"/>
    <lineage>
        <taxon>Eukaryota</taxon>
        <taxon>Fungi</taxon>
        <taxon>Dikarya</taxon>
        <taxon>Basidiomycota</taxon>
        <taxon>Agaricomycotina</taxon>
        <taxon>Agaricomycetes</taxon>
        <taxon>Russulales</taxon>
        <taxon>Russulaceae</taxon>
        <taxon>Multifurca</taxon>
    </lineage>
</organism>
<dbReference type="Pfam" id="PF13181">
    <property type="entry name" value="TPR_8"/>
    <property type="match status" value="1"/>
</dbReference>
<dbReference type="Gene3D" id="3.40.50.300">
    <property type="entry name" value="P-loop containing nucleotide triphosphate hydrolases"/>
    <property type="match status" value="1"/>
</dbReference>
<dbReference type="SUPFAM" id="SSF48452">
    <property type="entry name" value="TPR-like"/>
    <property type="match status" value="2"/>
</dbReference>
<keyword evidence="5" id="KW-1185">Reference proteome</keyword>
<keyword evidence="2 3" id="KW-0802">TPR repeat</keyword>
<dbReference type="SMART" id="SM00028">
    <property type="entry name" value="TPR"/>
    <property type="match status" value="6"/>
</dbReference>
<protein>
    <submittedName>
        <fullName evidence="4">Uncharacterized protein</fullName>
    </submittedName>
</protein>
<dbReference type="Proteomes" id="UP001203297">
    <property type="component" value="Unassembled WGS sequence"/>
</dbReference>
<keyword evidence="1" id="KW-0677">Repeat</keyword>
<feature type="repeat" description="TPR" evidence="3">
    <location>
        <begin position="753"/>
        <end position="786"/>
    </location>
</feature>
<proteinExistence type="predicted"/>
<dbReference type="Pfam" id="PF13374">
    <property type="entry name" value="TPR_10"/>
    <property type="match status" value="1"/>
</dbReference>
<dbReference type="InterPro" id="IPR011990">
    <property type="entry name" value="TPR-like_helical_dom_sf"/>
</dbReference>
<dbReference type="EMBL" id="WTXG01000047">
    <property type="protein sequence ID" value="KAI0296548.1"/>
    <property type="molecule type" value="Genomic_DNA"/>
</dbReference>
<comment type="caution">
    <text evidence="4">The sequence shown here is derived from an EMBL/GenBank/DDBJ whole genome shotgun (WGS) entry which is preliminary data.</text>
</comment>
<evidence type="ECO:0000256" key="3">
    <source>
        <dbReference type="PROSITE-ProRule" id="PRU00339"/>
    </source>
</evidence>
<dbReference type="InterPro" id="IPR059179">
    <property type="entry name" value="MLKL-like_MCAfunc"/>
</dbReference>
<evidence type="ECO:0000313" key="5">
    <source>
        <dbReference type="Proteomes" id="UP001203297"/>
    </source>
</evidence>
<evidence type="ECO:0000313" key="4">
    <source>
        <dbReference type="EMBL" id="KAI0296548.1"/>
    </source>
</evidence>
<dbReference type="InterPro" id="IPR019734">
    <property type="entry name" value="TPR_rpt"/>
</dbReference>
<sequence length="893" mass="99138">MQSSRSSPLKETLRRVFPVLIGNSQPVSISSNPVPSVPISEGIDIGISGIETSLAVLKEGSALVGKIPYIGPIAGLLLQVLTIRGEVRQYKEEWKVVMRKVGRVAGLVVHVGELCQGHDLKENDLPSGLRAILYSLQSELPEIEAALKQCAKKKGFQELLLRKDMLQKVKQYDGELFNLLQTFHAELSLDIRFAQIVQDRKAIPAGSTENQFLIPAGKPITPQLFFGRDAELAQIIDMIFTHVGSRPARIAILGLGGYGKTTLARAVLAHHRVQEHFGNNRCFVACESVFSYGSLLIELAKSLGILDRGLDASWSHIHAALSADELILCIDNFEITELPRVTVLITMRGTERPAQTQWTQPPLAPLETLSLDAAKEVWKHITNSYDTFSEELIKAVDFVPLAVTLLAHLAQATLPELLLEEWKEKQIKLIKRGQVHKLSNLEHSIQLSIESGRMKATPSAKDLLGILSMLPDGIHIKQLKKFKEVLSILISYLAFVHEASLKDFYVTLAQAGGQPQGIEPQISVMLMLEVNNIKAMLLNLLKSDYNDQPALVNAILSFTYFHQIIGDFSEQLISESVRFVKMNNLAQSLLISCLHRWGCLCYSSYDTQNAKLRAQEAEKLCLSGSNANSPLHALVIIELGQIYIQQGTIHEAEPVFKKALTIYGAANDGLGQGNALMGLGQVYQRLHKLDEAEASYQKALEYHEAGKSFHGQGNGYKGLGEVQLRLNKLSEAETSFKRALECYKATNLVLEQGNTHLRLGEVYHRLGKYDDAESSFQKAFKFHKAANDAIWQGTDYNALGSIYLEMNKLDDAEAIYTKSANLYRAIAPSHADHGGALNGLGRVYMRRSQLEQAKSMFEKALEIHKRAQDLEWEKWDLDCLNDVLSKIGRPGQG</sequence>
<gene>
    <name evidence="4" type="ORF">B0F90DRAFT_1819902</name>
</gene>
<feature type="repeat" description="TPR" evidence="3">
    <location>
        <begin position="673"/>
        <end position="706"/>
    </location>
</feature>
<dbReference type="InterPro" id="IPR036537">
    <property type="entry name" value="Adaptor_Cbl_N_dom_sf"/>
</dbReference>